<dbReference type="Proteomes" id="UP000190162">
    <property type="component" value="Unassembled WGS sequence"/>
</dbReference>
<protein>
    <recommendedName>
        <fullName evidence="3">Imelysin-like domain-containing protein</fullName>
    </recommendedName>
</protein>
<comment type="subcellular location">
    <subcellularLocation>
        <location evidence="1">Cell envelope</location>
    </subcellularLocation>
</comment>
<dbReference type="InterPro" id="IPR034984">
    <property type="entry name" value="Imelysin-like_IPPA"/>
</dbReference>
<sequence length="330" mass="36014">MLVGALVALSGCGLDAETETVDIPDPLWASQHLASQRFLQDASLLAKSTNRFCDTDSEPSQIESTKQAWVEAMKAWAPLQGTNVGNEKATSLSWQIQFYPDKKNTTGRQLSRLIKKGGPYSVDSLSTESVAVQGLGAMEWLLFDSANTIHVKENCRLMTVVAGKIVSSAEALTASWAVNPWRDAEEKQRDTDALRLIAAKLATTMKAIELPMGKPGYPKPYQAQAWRSQQSLTVLRASVVHLQRLYAQTLEPILIANAHTELANCLTQHWEAAVESIPDGEGLKALLESKEGYRSLIMVLNNLEYINIALDDEAGPALGMIVGFNSTDGD</sequence>
<proteinExistence type="predicted"/>
<evidence type="ECO:0000256" key="1">
    <source>
        <dbReference type="ARBA" id="ARBA00004196"/>
    </source>
</evidence>
<dbReference type="GO" id="GO:0030313">
    <property type="term" value="C:cell envelope"/>
    <property type="evidence" value="ECO:0007669"/>
    <property type="project" value="UniProtKB-SubCell"/>
</dbReference>
<keyword evidence="5" id="KW-1185">Reference proteome</keyword>
<dbReference type="Pfam" id="PF09375">
    <property type="entry name" value="Peptidase_M75"/>
    <property type="match status" value="1"/>
</dbReference>
<gene>
    <name evidence="4" type="ORF">SAMN02745132_02187</name>
</gene>
<feature type="domain" description="Imelysin-like" evidence="3">
    <location>
        <begin position="36"/>
        <end position="292"/>
    </location>
</feature>
<organism evidence="4 5">
    <name type="scientific">Enterovibrio nigricans DSM 22720</name>
    <dbReference type="NCBI Taxonomy" id="1121868"/>
    <lineage>
        <taxon>Bacteria</taxon>
        <taxon>Pseudomonadati</taxon>
        <taxon>Pseudomonadota</taxon>
        <taxon>Gammaproteobacteria</taxon>
        <taxon>Vibrionales</taxon>
        <taxon>Vibrionaceae</taxon>
        <taxon>Enterovibrio</taxon>
    </lineage>
</organism>
<dbReference type="InterPro" id="IPR018976">
    <property type="entry name" value="Imelysin-like"/>
</dbReference>
<evidence type="ECO:0000313" key="4">
    <source>
        <dbReference type="EMBL" id="SKA54710.1"/>
    </source>
</evidence>
<dbReference type="Gene3D" id="1.20.1420.20">
    <property type="entry name" value="M75 peptidase, HXXE motif"/>
    <property type="match status" value="1"/>
</dbReference>
<dbReference type="InterPro" id="IPR038352">
    <property type="entry name" value="Imelysin_sf"/>
</dbReference>
<dbReference type="EMBL" id="FUXU01000024">
    <property type="protein sequence ID" value="SKA54710.1"/>
    <property type="molecule type" value="Genomic_DNA"/>
</dbReference>
<dbReference type="CDD" id="cd14659">
    <property type="entry name" value="Imelysin-like_IPPA"/>
    <property type="match status" value="1"/>
</dbReference>
<accession>A0A1T4UPZ7</accession>
<evidence type="ECO:0000259" key="3">
    <source>
        <dbReference type="Pfam" id="PF09375"/>
    </source>
</evidence>
<reference evidence="5" key="1">
    <citation type="submission" date="2017-02" db="EMBL/GenBank/DDBJ databases">
        <authorList>
            <person name="Varghese N."/>
            <person name="Submissions S."/>
        </authorList>
    </citation>
    <scope>NUCLEOTIDE SEQUENCE [LARGE SCALE GENOMIC DNA]</scope>
    <source>
        <strain evidence="5">DSM 22720</strain>
    </source>
</reference>
<keyword evidence="2" id="KW-0732">Signal</keyword>
<evidence type="ECO:0000256" key="2">
    <source>
        <dbReference type="ARBA" id="ARBA00022729"/>
    </source>
</evidence>
<name>A0A1T4UPZ7_9GAMM</name>
<evidence type="ECO:0000313" key="5">
    <source>
        <dbReference type="Proteomes" id="UP000190162"/>
    </source>
</evidence>
<dbReference type="AlphaFoldDB" id="A0A1T4UPZ7"/>